<proteinExistence type="predicted"/>
<gene>
    <name evidence="2" type="ORF">D0511_18765</name>
</gene>
<feature type="chain" id="PRO_5042185700" evidence="1">
    <location>
        <begin position="22"/>
        <end position="488"/>
    </location>
</feature>
<evidence type="ECO:0000313" key="3">
    <source>
        <dbReference type="Proteomes" id="UP000258102"/>
    </source>
</evidence>
<reference evidence="2 3" key="1">
    <citation type="submission" date="2018-08" db="EMBL/GenBank/DDBJ databases">
        <title>Whole Genome Sequences of Two Pseudoalteromonas piscicida Strains, DE1-A and DE2-A, which Exhibit Strong Antibacterial Activity against Vibrio vulnificus.</title>
        <authorList>
            <person name="Richards G.P."/>
            <person name="Needleman D.S."/>
            <person name="Watson M.A."/>
            <person name="Polson S.W."/>
        </authorList>
    </citation>
    <scope>NUCLEOTIDE SEQUENCE [LARGE SCALE GENOMIC DNA]</scope>
    <source>
        <strain evidence="2 3">DE2-A</strain>
    </source>
</reference>
<dbReference type="EMBL" id="CP031762">
    <property type="protein sequence ID" value="AXR04010.1"/>
    <property type="molecule type" value="Genomic_DNA"/>
</dbReference>
<accession>A0AAD0W502</accession>
<evidence type="ECO:0000256" key="1">
    <source>
        <dbReference type="SAM" id="SignalP"/>
    </source>
</evidence>
<protein>
    <submittedName>
        <fullName evidence="2">Uncharacterized protein</fullName>
    </submittedName>
</protein>
<name>A0AAD0W502_PSEO7</name>
<dbReference type="RefSeq" id="WP_088532952.1">
    <property type="nucleotide sequence ID" value="NZ_CP021647.1"/>
</dbReference>
<feature type="signal peptide" evidence="1">
    <location>
        <begin position="1"/>
        <end position="21"/>
    </location>
</feature>
<dbReference type="AlphaFoldDB" id="A0AAD0W502"/>
<evidence type="ECO:0000313" key="2">
    <source>
        <dbReference type="EMBL" id="AXR04010.1"/>
    </source>
</evidence>
<dbReference type="KEGG" id="ppis:B1L02_22490"/>
<organism evidence="2 3">
    <name type="scientific">Pseudoalteromonas piscicida</name>
    <dbReference type="NCBI Taxonomy" id="43662"/>
    <lineage>
        <taxon>Bacteria</taxon>
        <taxon>Pseudomonadati</taxon>
        <taxon>Pseudomonadota</taxon>
        <taxon>Gammaproteobacteria</taxon>
        <taxon>Alteromonadales</taxon>
        <taxon>Pseudoalteromonadaceae</taxon>
        <taxon>Pseudoalteromonas</taxon>
    </lineage>
</organism>
<keyword evidence="1" id="KW-0732">Signal</keyword>
<sequence>MGNSTKAVFLLSALYVASSHASMHPVKPFAQQYISDSINWMTEQNIACDLAEQSHPMCDSVTVHFNDGNYDPQRTKSQQTVLVLDYGMDLQTVLRYRSRVIATYKYDHQSQSFVADNPSVTISKLGKKLLTELDGFTYLNGETGYTESGFLPAAWLGELAAKYVSIAKHDKYDHITGKPHFSHGTKVFGYLAQHNPDAEFVIVDTESFSPFINHKDALCSRNIEELHTKMQKAANSLRADVIEQHGVEYINYSGGFERTDVRNAWSASSCNGQLSNSTATEFVKSIQPIYDVLFNTHGVLGLHAGAIGASSSENPLDVTDYPNRVRVMSYTTGSVDTNITATGDLNWQKVFVDHTSEFNGDKYIDLYINFGYGRSDFWEQNSTPKMASDVYGMRYGADWEFPSSSWAAPIATSYAISTQTQLEHDRQITWFDPVLLKQTLLPTQCFDNGGYFINFKLSQFIQNGEGVCRIQDPLKHRIDELNRQKYLN</sequence>
<dbReference type="Proteomes" id="UP000258102">
    <property type="component" value="Chromosome 2"/>
</dbReference>